<sequence>MPKKPIKETIHAKGVEIGIYTTDFQNEFISLTDIARYKSDEPNDVIRNWMRNRDTIEFLGLWESLHNPNFKPVEFDGFRNQAGLNAFTMSPTKWISRVNAIGIVSKSGRWGGTFAHSDIAFEFASWISAEFKLYIIKDYKRLKSDENSRLSLNWNLNREVAKLNYRIHTDAIKQNLIPPELTQEQIVYTYANEADLLNVALFGQTARQWRDANPGKKGNMRDEATIQQLLVLANMESYNAILIEQGKTQSERLVLLHDLAIKQLETIESLSVQHLPQIQGDDKLI</sequence>
<protein>
    <recommendedName>
        <fullName evidence="1">KilA-N domain-containing protein</fullName>
    </recommendedName>
</protein>
<reference evidence="2 3" key="1">
    <citation type="submission" date="2018-10" db="EMBL/GenBank/DDBJ databases">
        <title>Draft Genome Sequence of Anaerotignum sp. KCTC 15736.</title>
        <authorList>
            <person name="Choi S.H."/>
            <person name="Kim J.S."/>
            <person name="Kang S.W."/>
            <person name="Lee J.S."/>
            <person name="Park S.H."/>
        </authorList>
    </citation>
    <scope>NUCLEOTIDE SEQUENCE [LARGE SCALE GENOMIC DNA]</scope>
    <source>
        <strain evidence="2 3">KCTC 15736</strain>
    </source>
</reference>
<accession>A0A401LEB0</accession>
<dbReference type="PROSITE" id="PS51301">
    <property type="entry name" value="KILA_N"/>
    <property type="match status" value="1"/>
</dbReference>
<dbReference type="Proteomes" id="UP000287361">
    <property type="component" value="Unassembled WGS sequence"/>
</dbReference>
<keyword evidence="3" id="KW-1185">Reference proteome</keyword>
<dbReference type="OrthoDB" id="9810290at2"/>
<dbReference type="EMBL" id="BHVZ01000004">
    <property type="protein sequence ID" value="GCB29906.1"/>
    <property type="molecule type" value="Genomic_DNA"/>
</dbReference>
<dbReference type="InterPro" id="IPR018004">
    <property type="entry name" value="KilA/APSES_HTH"/>
</dbReference>
<evidence type="ECO:0000313" key="2">
    <source>
        <dbReference type="EMBL" id="GCB29906.1"/>
    </source>
</evidence>
<evidence type="ECO:0000259" key="1">
    <source>
        <dbReference type="PROSITE" id="PS51301"/>
    </source>
</evidence>
<proteinExistence type="predicted"/>
<dbReference type="InterPro" id="IPR017880">
    <property type="entry name" value="KilA_N"/>
</dbReference>
<name>A0A401LEB0_9FIRM</name>
<organism evidence="2 3">
    <name type="scientific">Anaerotignum faecicola</name>
    <dbReference type="NCBI Taxonomy" id="2358141"/>
    <lineage>
        <taxon>Bacteria</taxon>
        <taxon>Bacillati</taxon>
        <taxon>Bacillota</taxon>
        <taxon>Clostridia</taxon>
        <taxon>Lachnospirales</taxon>
        <taxon>Anaerotignaceae</taxon>
        <taxon>Anaerotignum</taxon>
    </lineage>
</organism>
<dbReference type="SMART" id="SM01252">
    <property type="entry name" value="KilA-N"/>
    <property type="match status" value="1"/>
</dbReference>
<feature type="domain" description="KilA-N" evidence="1">
    <location>
        <begin position="6"/>
        <end position="142"/>
    </location>
</feature>
<dbReference type="Pfam" id="PF04383">
    <property type="entry name" value="KilA-N"/>
    <property type="match status" value="1"/>
</dbReference>
<dbReference type="AlphaFoldDB" id="A0A401LEB0"/>
<gene>
    <name evidence="2" type="ORF">KGMB03357_15670</name>
</gene>
<evidence type="ECO:0000313" key="3">
    <source>
        <dbReference type="Proteomes" id="UP000287361"/>
    </source>
</evidence>
<comment type="caution">
    <text evidence="2">The sequence shown here is derived from an EMBL/GenBank/DDBJ whole genome shotgun (WGS) entry which is preliminary data.</text>
</comment>